<keyword evidence="2" id="KW-1185">Reference proteome</keyword>
<sequence length="204" mass="23024">MTKLDKTYSKQLNEFKRLHHELSETINKFNESFNKIKELIDEISKRELGLDLPEVNLGGDEHDPVPCDDTDVSGISIRLTNINTGKSATYSSLAKASNMNHISVSAISIASRKGSLIYGVLKVERLKEKPLTTNNMRRVSVYDGDTNKVYSSVLEASQEVGVNYSDFSTALSYGEITNKYGHHYQIKRLDERKDENHSIELPKI</sequence>
<dbReference type="KEGG" id="vg:54988547"/>
<dbReference type="GeneID" id="54988547"/>
<dbReference type="RefSeq" id="YP_009798102.1">
    <property type="nucleotide sequence ID" value="NC_047924.1"/>
</dbReference>
<accession>A0A2K9VCQ4</accession>
<name>A0A2K9VCQ4_9CAUD</name>
<dbReference type="EMBL" id="MG765277">
    <property type="protein sequence ID" value="AUV59998.1"/>
    <property type="molecule type" value="Genomic_DNA"/>
</dbReference>
<reference evidence="1 2" key="1">
    <citation type="submission" date="2018-01" db="EMBL/GenBank/DDBJ databases">
        <title>Lactobacillus phages that infect wine-derived L. plantarum strains.</title>
        <authorList>
            <person name="Kyrkou I."/>
            <person name="Hestbjerg Hansen L."/>
        </authorList>
    </citation>
    <scope>NUCLEOTIDE SEQUENCE [LARGE SCALE GENOMIC DNA]</scope>
</reference>
<dbReference type="Proteomes" id="UP000241463">
    <property type="component" value="Segment"/>
</dbReference>
<protein>
    <submittedName>
        <fullName evidence="1">Uncharacterized protein</fullName>
    </submittedName>
</protein>
<proteinExistence type="predicted"/>
<evidence type="ECO:0000313" key="1">
    <source>
        <dbReference type="EMBL" id="AUV59998.1"/>
    </source>
</evidence>
<evidence type="ECO:0000313" key="2">
    <source>
        <dbReference type="Proteomes" id="UP000241463"/>
    </source>
</evidence>
<organism evidence="1 2">
    <name type="scientific">Lactobacillus phage Bacchae</name>
    <dbReference type="NCBI Taxonomy" id="2079429"/>
    <lineage>
        <taxon>Viruses</taxon>
        <taxon>Duplodnaviria</taxon>
        <taxon>Heunggongvirae</taxon>
        <taxon>Uroviricota</taxon>
        <taxon>Caudoviricetes</taxon>
        <taxon>Herelleviridae</taxon>
        <taxon>Harbinvirus</taxon>
        <taxon>Harbinvirus bacchae</taxon>
    </lineage>
</organism>